<keyword evidence="5 9" id="KW-0812">Transmembrane</keyword>
<dbReference type="GO" id="GO:0006865">
    <property type="term" value="P:amino acid transport"/>
    <property type="evidence" value="ECO:0007669"/>
    <property type="project" value="UniProtKB-KW"/>
</dbReference>
<evidence type="ECO:0000256" key="1">
    <source>
        <dbReference type="ARBA" id="ARBA00004429"/>
    </source>
</evidence>
<dbReference type="EMBL" id="SJFN01000002">
    <property type="protein sequence ID" value="TBW40867.1"/>
    <property type="molecule type" value="Genomic_DNA"/>
</dbReference>
<protein>
    <submittedName>
        <fullName evidence="11">ABC transporter permease subunit</fullName>
    </submittedName>
</protein>
<evidence type="ECO:0000256" key="4">
    <source>
        <dbReference type="ARBA" id="ARBA00022475"/>
    </source>
</evidence>
<accession>A0A4Q9VWX2</accession>
<keyword evidence="12" id="KW-1185">Reference proteome</keyword>
<dbReference type="NCBIfam" id="TIGR01726">
    <property type="entry name" value="HEQRo_perm_3TM"/>
    <property type="match status" value="1"/>
</dbReference>
<feature type="transmembrane region" description="Helical" evidence="9">
    <location>
        <begin position="122"/>
        <end position="143"/>
    </location>
</feature>
<dbReference type="GO" id="GO:0022857">
    <property type="term" value="F:transmembrane transporter activity"/>
    <property type="evidence" value="ECO:0007669"/>
    <property type="project" value="InterPro"/>
</dbReference>
<evidence type="ECO:0000313" key="12">
    <source>
        <dbReference type="Proteomes" id="UP000292781"/>
    </source>
</evidence>
<keyword evidence="6" id="KW-0029">Amino-acid transport</keyword>
<dbReference type="GO" id="GO:0043190">
    <property type="term" value="C:ATP-binding cassette (ABC) transporter complex"/>
    <property type="evidence" value="ECO:0007669"/>
    <property type="project" value="InterPro"/>
</dbReference>
<keyword evidence="4" id="KW-1003">Cell membrane</keyword>
<comment type="subcellular location">
    <subcellularLocation>
        <location evidence="1">Cell inner membrane</location>
        <topology evidence="1">Multi-pass membrane protein</topology>
    </subcellularLocation>
    <subcellularLocation>
        <location evidence="9">Cell membrane</location>
        <topology evidence="9">Multi-pass membrane protein</topology>
    </subcellularLocation>
</comment>
<dbReference type="SUPFAM" id="SSF161098">
    <property type="entry name" value="MetI-like"/>
    <property type="match status" value="2"/>
</dbReference>
<name>A0A4Q9VWX2_9HYPH</name>
<feature type="domain" description="ABC transmembrane type-1" evidence="10">
    <location>
        <begin position="118"/>
        <end position="410"/>
    </location>
</feature>
<dbReference type="OrthoDB" id="7341446at2"/>
<dbReference type="PROSITE" id="PS50928">
    <property type="entry name" value="ABC_TM1"/>
    <property type="match status" value="1"/>
</dbReference>
<dbReference type="InterPro" id="IPR043429">
    <property type="entry name" value="ArtM/GltK/GlnP/TcyL/YhdX-like"/>
</dbReference>
<evidence type="ECO:0000256" key="6">
    <source>
        <dbReference type="ARBA" id="ARBA00022970"/>
    </source>
</evidence>
<dbReference type="CDD" id="cd06261">
    <property type="entry name" value="TM_PBP2"/>
    <property type="match status" value="1"/>
</dbReference>
<evidence type="ECO:0000256" key="3">
    <source>
        <dbReference type="ARBA" id="ARBA00022448"/>
    </source>
</evidence>
<evidence type="ECO:0000256" key="9">
    <source>
        <dbReference type="RuleBase" id="RU363032"/>
    </source>
</evidence>
<evidence type="ECO:0000256" key="2">
    <source>
        <dbReference type="ARBA" id="ARBA00010072"/>
    </source>
</evidence>
<feature type="transmembrane region" description="Helical" evidence="9">
    <location>
        <begin position="279"/>
        <end position="301"/>
    </location>
</feature>
<dbReference type="PANTHER" id="PTHR30614:SF37">
    <property type="entry name" value="AMINO-ACID ABC TRANSPORTER PERMEASE PROTEIN YHDX-RELATED"/>
    <property type="match status" value="1"/>
</dbReference>
<evidence type="ECO:0000256" key="7">
    <source>
        <dbReference type="ARBA" id="ARBA00022989"/>
    </source>
</evidence>
<evidence type="ECO:0000313" key="11">
    <source>
        <dbReference type="EMBL" id="TBW40867.1"/>
    </source>
</evidence>
<dbReference type="InterPro" id="IPR010065">
    <property type="entry name" value="AA_ABC_transptr_permease_3TM"/>
</dbReference>
<feature type="transmembrane region" description="Helical" evidence="9">
    <location>
        <begin position="244"/>
        <end position="267"/>
    </location>
</feature>
<reference evidence="11 12" key="1">
    <citation type="submission" date="2019-02" db="EMBL/GenBank/DDBJ databases">
        <title>Siculibacillus lacustris gen. nov., sp. nov., a new rosette-forming bacterium isolated from a freshwater crater lake (Lake St. Ana, Romania).</title>
        <authorList>
            <person name="Felfoldi T."/>
            <person name="Marton Z."/>
            <person name="Szabo A."/>
            <person name="Mentes A."/>
            <person name="Boka K."/>
            <person name="Marialigeti K."/>
            <person name="Mathe I."/>
            <person name="Koncz M."/>
            <person name="Schumann P."/>
            <person name="Toth E."/>
        </authorList>
    </citation>
    <scope>NUCLEOTIDE SEQUENCE [LARGE SCALE GENOMIC DNA]</scope>
    <source>
        <strain evidence="11 12">SA-279</strain>
    </source>
</reference>
<dbReference type="Gene3D" id="1.10.3720.10">
    <property type="entry name" value="MetI-like"/>
    <property type="match status" value="1"/>
</dbReference>
<dbReference type="Pfam" id="PF00528">
    <property type="entry name" value="BPD_transp_1"/>
    <property type="match status" value="1"/>
</dbReference>
<dbReference type="PANTHER" id="PTHR30614">
    <property type="entry name" value="MEMBRANE COMPONENT OF AMINO ACID ABC TRANSPORTER"/>
    <property type="match status" value="1"/>
</dbReference>
<comment type="similarity">
    <text evidence="2">Belongs to the binding-protein-dependent transport system permease family. HisMQ subfamily.</text>
</comment>
<evidence type="ECO:0000256" key="5">
    <source>
        <dbReference type="ARBA" id="ARBA00022692"/>
    </source>
</evidence>
<dbReference type="InterPro" id="IPR035906">
    <property type="entry name" value="MetI-like_sf"/>
</dbReference>
<keyword evidence="8 9" id="KW-0472">Membrane</keyword>
<dbReference type="AlphaFoldDB" id="A0A4Q9VWX2"/>
<feature type="transmembrane region" description="Helical" evidence="9">
    <location>
        <begin position="208"/>
        <end position="232"/>
    </location>
</feature>
<keyword evidence="3 9" id="KW-0813">Transport</keyword>
<feature type="transmembrane region" description="Helical" evidence="9">
    <location>
        <begin position="164"/>
        <end position="188"/>
    </location>
</feature>
<evidence type="ECO:0000259" key="10">
    <source>
        <dbReference type="PROSITE" id="PS50928"/>
    </source>
</evidence>
<dbReference type="InterPro" id="IPR000515">
    <property type="entry name" value="MetI-like"/>
</dbReference>
<keyword evidence="7 9" id="KW-1133">Transmembrane helix</keyword>
<proteinExistence type="inferred from homology"/>
<feature type="transmembrane region" description="Helical" evidence="9">
    <location>
        <begin position="391"/>
        <end position="414"/>
    </location>
</feature>
<sequence>MLGAFPVFRWPRTGAGGPVAGRPMPATLATQVSPDLPRPRPSLFTRRRIRSAVWQTALAVALLTLGYVAHLNITRNLAASGVSIDFGFLAREAGFDVSEQLIAYTPKDSYARVLLVGLLNTLLLAATTLVAATVVGLMVGVALTSRNWLLRTLARVYVELLRNLPKLLVILAIYVLMVRRLPLVRAAWPVPGGGFLSNRGLYLPWPEIAVGGLALVLTLAVWLGATMVWARIVKRRQDLTGRRLPVALPSLAGIALALAALLGTGLLHVDWSMPVLKGFNIVGGAHLTVQFTALWVSLSVYHASQIAEIVRGGIVSVDRGQREAALAQGLRPLQILRLIVLPQAIRVIVPPLGNQYLNLIKNTSIALAVGYSDLVGVMNTAVNQTFRPVELMAVVMVVFLAINLTTAAALNWFAAATRPVGR</sequence>
<comment type="caution">
    <text evidence="11">The sequence shown here is derived from an EMBL/GenBank/DDBJ whole genome shotgun (WGS) entry which is preliminary data.</text>
</comment>
<organism evidence="11 12">
    <name type="scientific">Siculibacillus lacustris</name>
    <dbReference type="NCBI Taxonomy" id="1549641"/>
    <lineage>
        <taxon>Bacteria</taxon>
        <taxon>Pseudomonadati</taxon>
        <taxon>Pseudomonadota</taxon>
        <taxon>Alphaproteobacteria</taxon>
        <taxon>Hyphomicrobiales</taxon>
        <taxon>Ancalomicrobiaceae</taxon>
        <taxon>Siculibacillus</taxon>
    </lineage>
</organism>
<gene>
    <name evidence="11" type="ORF">EYW49_01565</name>
</gene>
<dbReference type="Proteomes" id="UP000292781">
    <property type="component" value="Unassembled WGS sequence"/>
</dbReference>
<evidence type="ECO:0000256" key="8">
    <source>
        <dbReference type="ARBA" id="ARBA00023136"/>
    </source>
</evidence>
<feature type="transmembrane region" description="Helical" evidence="9">
    <location>
        <begin position="52"/>
        <end position="73"/>
    </location>
</feature>